<evidence type="ECO:0000259" key="1">
    <source>
        <dbReference type="PROSITE" id="PS50097"/>
    </source>
</evidence>
<accession>A0A4U0Y192</accession>
<evidence type="ECO:0000313" key="3">
    <source>
        <dbReference type="Proteomes" id="UP000309340"/>
    </source>
</evidence>
<dbReference type="PANTHER" id="PTHR47843">
    <property type="entry name" value="BTB DOMAIN-CONTAINING PROTEIN-RELATED"/>
    <property type="match status" value="1"/>
</dbReference>
<dbReference type="InterPro" id="IPR000210">
    <property type="entry name" value="BTB/POZ_dom"/>
</dbReference>
<evidence type="ECO:0000313" key="2">
    <source>
        <dbReference type="EMBL" id="TKA82108.1"/>
    </source>
</evidence>
<gene>
    <name evidence="2" type="ORF">B0A55_01824</name>
</gene>
<protein>
    <recommendedName>
        <fullName evidence="1">BTB domain-containing protein</fullName>
    </recommendedName>
</protein>
<dbReference type="STRING" id="329884.A0A4U0Y192"/>
<name>A0A4U0Y192_9PEZI</name>
<dbReference type="PROSITE" id="PS50097">
    <property type="entry name" value="BTB"/>
    <property type="match status" value="1"/>
</dbReference>
<proteinExistence type="predicted"/>
<dbReference type="EMBL" id="NAJQ01000040">
    <property type="protein sequence ID" value="TKA82108.1"/>
    <property type="molecule type" value="Genomic_DNA"/>
</dbReference>
<dbReference type="CDD" id="cd18186">
    <property type="entry name" value="BTB_POZ_ZBTB_KLHL-like"/>
    <property type="match status" value="1"/>
</dbReference>
<dbReference type="Gene3D" id="3.30.710.10">
    <property type="entry name" value="Potassium Channel Kv1.1, Chain A"/>
    <property type="match status" value="1"/>
</dbReference>
<dbReference type="Proteomes" id="UP000309340">
    <property type="component" value="Unassembled WGS sequence"/>
</dbReference>
<comment type="caution">
    <text evidence="2">The sequence shown here is derived from an EMBL/GenBank/DDBJ whole genome shotgun (WGS) entry which is preliminary data.</text>
</comment>
<keyword evidence="3" id="KW-1185">Reference proteome</keyword>
<dbReference type="OrthoDB" id="6359816at2759"/>
<dbReference type="InterPro" id="IPR011333">
    <property type="entry name" value="SKP1/BTB/POZ_sf"/>
</dbReference>
<reference evidence="2 3" key="1">
    <citation type="submission" date="2017-03" db="EMBL/GenBank/DDBJ databases">
        <title>Genomes of endolithic fungi from Antarctica.</title>
        <authorList>
            <person name="Coleine C."/>
            <person name="Masonjones S."/>
            <person name="Stajich J.E."/>
        </authorList>
    </citation>
    <scope>NUCLEOTIDE SEQUENCE [LARGE SCALE GENOMIC DNA]</scope>
    <source>
        <strain evidence="2 3">CCFEE 5184</strain>
    </source>
</reference>
<sequence length="235" mass="26279">MYGSAFIKRRLAAQRALAEQQSSQESVSLPKGAADLFRTSKYSDITIVCGGQNWDLHKSIICTQSDFFAKACNWLSRQAKPARIDLCDDDDSAAVAAMLYFFYHGDYRVSDDHSDDFLPMVLHVKLYVMADKYFNERLRRAAFAKLAVDMYLGWKTNAFADAVAEIYAPHSGKHDELRELAVMRTRGHASSLFRERKRYAGFRAMAWSTPEFAADVARALATGGGIKGVPVKAKA</sequence>
<dbReference type="SUPFAM" id="SSF54695">
    <property type="entry name" value="POZ domain"/>
    <property type="match status" value="1"/>
</dbReference>
<dbReference type="AlphaFoldDB" id="A0A4U0Y192"/>
<organism evidence="2 3">
    <name type="scientific">Friedmanniomyces simplex</name>
    <dbReference type="NCBI Taxonomy" id="329884"/>
    <lineage>
        <taxon>Eukaryota</taxon>
        <taxon>Fungi</taxon>
        <taxon>Dikarya</taxon>
        <taxon>Ascomycota</taxon>
        <taxon>Pezizomycotina</taxon>
        <taxon>Dothideomycetes</taxon>
        <taxon>Dothideomycetidae</taxon>
        <taxon>Mycosphaerellales</taxon>
        <taxon>Teratosphaeriaceae</taxon>
        <taxon>Friedmanniomyces</taxon>
    </lineage>
</organism>
<dbReference type="PANTHER" id="PTHR47843:SF5">
    <property type="entry name" value="BTB_POZ DOMAIN PROTEIN"/>
    <property type="match status" value="1"/>
</dbReference>
<feature type="domain" description="BTB" evidence="1">
    <location>
        <begin position="43"/>
        <end position="111"/>
    </location>
</feature>
<dbReference type="Pfam" id="PF00651">
    <property type="entry name" value="BTB"/>
    <property type="match status" value="1"/>
</dbReference>